<sequence>MKIIIAPQGFKGGISGLEAARAIARGVLAAAPEAETLLLPVADGGDGTLHALVDATGGEIFTSTVTGPISQQVEAQWGVMGDGRTAVIEMARASGLAMVPPRRRNPRVTTTLGTGQILKEAAEKGFNRVIVGLGGSATNDAGAGMATALGARFFDSRGNALPPGGAALASLYRLDTSGLLPRLTDMEIIAATDVTNPLCGPTGASVIFGPQKGASKDVVAELDAALLNFAQVVKRDTGYDVLDIPGGGAAGGLGAGLIAFAGAKIQSGIDMVCEALDFDRHLAGADLVITGEGRADRSTVFDKAPVGVARHAKAHSVPTVLLAGSLGEGHEELYQHGVASILCISDGAMTFQQALSRTGAMLEGTAERAMRLFLISP</sequence>
<dbReference type="EC" id="2.7.1.31" evidence="4"/>
<dbReference type="PANTHER" id="PTHR21599">
    <property type="entry name" value="GLYCERATE KINASE"/>
    <property type="match status" value="1"/>
</dbReference>
<evidence type="ECO:0000256" key="1">
    <source>
        <dbReference type="ARBA" id="ARBA00006284"/>
    </source>
</evidence>
<dbReference type="PIRSF" id="PIRSF006078">
    <property type="entry name" value="GlxK"/>
    <property type="match status" value="1"/>
</dbReference>
<dbReference type="InterPro" id="IPR018197">
    <property type="entry name" value="Glycerate_kinase_RE-like"/>
</dbReference>
<dbReference type="Pfam" id="PF02595">
    <property type="entry name" value="Gly_kinase"/>
    <property type="match status" value="1"/>
</dbReference>
<evidence type="ECO:0000256" key="3">
    <source>
        <dbReference type="ARBA" id="ARBA00022777"/>
    </source>
</evidence>
<dbReference type="EMBL" id="FAXA01000168">
    <property type="protein sequence ID" value="CUV02015.1"/>
    <property type="molecule type" value="Genomic_DNA"/>
</dbReference>
<comment type="similarity">
    <text evidence="1">Belongs to the glycerate kinase type-1 family.</text>
</comment>
<dbReference type="Gene3D" id="3.40.50.10350">
    <property type="entry name" value="Glycerate kinase, domain 1"/>
    <property type="match status" value="1"/>
</dbReference>
<reference evidence="4" key="1">
    <citation type="submission" date="2015-10" db="EMBL/GenBank/DDBJ databases">
        <authorList>
            <person name="Gilbert D.G."/>
        </authorList>
    </citation>
    <scope>NUCLEOTIDE SEQUENCE</scope>
</reference>
<dbReference type="SUPFAM" id="SSF110738">
    <property type="entry name" value="Glycerate kinase I"/>
    <property type="match status" value="1"/>
</dbReference>
<accession>A0A160V9P8</accession>
<dbReference type="PANTHER" id="PTHR21599:SF0">
    <property type="entry name" value="GLYCERATE KINASE"/>
    <property type="match status" value="1"/>
</dbReference>
<dbReference type="GO" id="GO:0031388">
    <property type="term" value="P:organic acid phosphorylation"/>
    <property type="evidence" value="ECO:0007669"/>
    <property type="project" value="InterPro"/>
</dbReference>
<dbReference type="InterPro" id="IPR036129">
    <property type="entry name" value="Glycerate_kinase_sf"/>
</dbReference>
<keyword evidence="3 4" id="KW-0418">Kinase</keyword>
<organism evidence="4">
    <name type="scientific">hydrothermal vent metagenome</name>
    <dbReference type="NCBI Taxonomy" id="652676"/>
    <lineage>
        <taxon>unclassified sequences</taxon>
        <taxon>metagenomes</taxon>
        <taxon>ecological metagenomes</taxon>
    </lineage>
</organism>
<evidence type="ECO:0000313" key="4">
    <source>
        <dbReference type="EMBL" id="CUV02015.1"/>
    </source>
</evidence>
<dbReference type="NCBIfam" id="TIGR00045">
    <property type="entry name" value="glycerate kinase"/>
    <property type="match status" value="1"/>
</dbReference>
<dbReference type="GO" id="GO:0008887">
    <property type="term" value="F:glycerate kinase activity"/>
    <property type="evidence" value="ECO:0007669"/>
    <property type="project" value="UniProtKB-EC"/>
</dbReference>
<dbReference type="AlphaFoldDB" id="A0A160V9P8"/>
<dbReference type="InterPro" id="IPR004381">
    <property type="entry name" value="Glycerate_kinase"/>
</dbReference>
<dbReference type="InterPro" id="IPR018193">
    <property type="entry name" value="Glyc_kinase_flavodox-like_fold"/>
</dbReference>
<gene>
    <name evidence="4" type="ORF">MGWOODY_Clf598</name>
</gene>
<evidence type="ECO:0000256" key="2">
    <source>
        <dbReference type="ARBA" id="ARBA00022679"/>
    </source>
</evidence>
<protein>
    <submittedName>
        <fullName evidence="4">Glycerate kinase</fullName>
        <ecNumber evidence="4">2.7.1.31</ecNumber>
    </submittedName>
</protein>
<keyword evidence="2 4" id="KW-0808">Transferase</keyword>
<dbReference type="Gene3D" id="3.90.1510.10">
    <property type="entry name" value="Glycerate kinase, domain 2"/>
    <property type="match status" value="1"/>
</dbReference>
<proteinExistence type="inferred from homology"/>
<name>A0A160V9P8_9ZZZZ</name>